<evidence type="ECO:0000313" key="3">
    <source>
        <dbReference type="EMBL" id="QQK76535.1"/>
    </source>
</evidence>
<dbReference type="EMBL" id="CP054705">
    <property type="protein sequence ID" value="QQK76535.1"/>
    <property type="molecule type" value="Genomic_DNA"/>
</dbReference>
<dbReference type="RefSeq" id="WP_200123664.1">
    <property type="nucleotide sequence ID" value="NZ_CP054705.1"/>
</dbReference>
<keyword evidence="1" id="KW-0472">Membrane</keyword>
<protein>
    <submittedName>
        <fullName evidence="3">Tripartite tricarboxylate transporter TctB family protein</fullName>
    </submittedName>
</protein>
<dbReference type="InterPro" id="IPR009936">
    <property type="entry name" value="DUF1468"/>
</dbReference>
<dbReference type="KEGG" id="scia:HUG15_13835"/>
<feature type="transmembrane region" description="Helical" evidence="1">
    <location>
        <begin position="72"/>
        <end position="88"/>
    </location>
</feature>
<name>A0A7T7CC49_9BACI</name>
<feature type="transmembrane region" description="Helical" evidence="1">
    <location>
        <begin position="94"/>
        <end position="111"/>
    </location>
</feature>
<feature type="transmembrane region" description="Helical" evidence="1">
    <location>
        <begin position="40"/>
        <end position="60"/>
    </location>
</feature>
<keyword evidence="1" id="KW-1133">Transmembrane helix</keyword>
<proteinExistence type="predicted"/>
<sequence length="148" mass="17130">MREGNIYWRERYIYIFLIIVSLLLLFIIPQQIEEGAPRALPYFSISIVLICSIGGLANCFRKKEVVISFSKSLLLKLGSGIFLYFLYVFLIEYIGYYSLSVIFIVLALYLFKTRNIKTMIFSGVIIPLMLYLLLEQLLGLFMPTGILM</sequence>
<evidence type="ECO:0000313" key="4">
    <source>
        <dbReference type="Proteomes" id="UP000595823"/>
    </source>
</evidence>
<evidence type="ECO:0000256" key="1">
    <source>
        <dbReference type="SAM" id="Phobius"/>
    </source>
</evidence>
<organism evidence="3 4">
    <name type="scientific">Salicibibacter cibarius</name>
    <dbReference type="NCBI Taxonomy" id="2743000"/>
    <lineage>
        <taxon>Bacteria</taxon>
        <taxon>Bacillati</taxon>
        <taxon>Bacillota</taxon>
        <taxon>Bacilli</taxon>
        <taxon>Bacillales</taxon>
        <taxon>Bacillaceae</taxon>
        <taxon>Salicibibacter</taxon>
    </lineage>
</organism>
<dbReference type="Pfam" id="PF07331">
    <property type="entry name" value="TctB"/>
    <property type="match status" value="1"/>
</dbReference>
<dbReference type="Proteomes" id="UP000595823">
    <property type="component" value="Chromosome"/>
</dbReference>
<reference evidence="3 4" key="1">
    <citation type="submission" date="2020-06" db="EMBL/GenBank/DDBJ databases">
        <title>Genomic analysis of Salicibibacter sp. NKC5-3.</title>
        <authorList>
            <person name="Oh Y.J."/>
        </authorList>
    </citation>
    <scope>NUCLEOTIDE SEQUENCE [LARGE SCALE GENOMIC DNA]</scope>
    <source>
        <strain evidence="3 4">NKC5-3</strain>
    </source>
</reference>
<accession>A0A7T7CC49</accession>
<gene>
    <name evidence="3" type="ORF">HUG15_13835</name>
</gene>
<feature type="transmembrane region" description="Helical" evidence="1">
    <location>
        <begin position="118"/>
        <end position="142"/>
    </location>
</feature>
<feature type="domain" description="DUF1468" evidence="2">
    <location>
        <begin position="15"/>
        <end position="143"/>
    </location>
</feature>
<dbReference type="AlphaFoldDB" id="A0A7T7CC49"/>
<keyword evidence="1" id="KW-0812">Transmembrane</keyword>
<feature type="transmembrane region" description="Helical" evidence="1">
    <location>
        <begin position="12"/>
        <end position="28"/>
    </location>
</feature>
<keyword evidence="4" id="KW-1185">Reference proteome</keyword>
<evidence type="ECO:0000259" key="2">
    <source>
        <dbReference type="Pfam" id="PF07331"/>
    </source>
</evidence>